<dbReference type="Gene3D" id="2.170.16.10">
    <property type="entry name" value="Hedgehog/Intein (Hint) domain"/>
    <property type="match status" value="1"/>
</dbReference>
<dbReference type="AlphaFoldDB" id="A0A1U9LB86"/>
<sequence length="543" mass="58084">MSSVTENWSSVPQTGGTIGASGVTTILTGSPSGAINDATFVGDVVLDNNGTVTFQNVSISEKSAVTISSGTSLVLDQSTLMSGSINMDGGSLSNGNAYSGGPLSINFGDTTKKTNTVTLNAYSLSNVTFTNVSPGDNITFVNAYGNIKLVDDGSGIITVESNSGQVLTSLHTAKKTDGSYYTAADFSSSATGNNAVLVCFLSGSLINTPYGTKAVEDLSVDDEIITYVDGLAIPRRVTWAGQGHCNVRPHLPDDQAGYPVRICKDAIADSVPFKDLLITAEHCLFFDGKFVPARMLVNGHSIFFDKSITSYDYYHIETEAHSVIMADGMLTESYLNTGNRRAFSQKGNVVSIGGRNDLTWDDAAAPLAVSRETVESLFRKIEARANKIGFAIQALARPLTNASDLHLTTETGAIIRPARQNNERVMFMIPDGIESVRIVSNASRPCDVIGPFIDDRRYLGILVGTVTLFEGNRTRTLTDYLHDTKLPGWNNVEEGNMRWTNGNALLPLGERAPGTIGLMTIEVRAAGPYILEDTIAEDQVLKA</sequence>
<dbReference type="Proteomes" id="UP000189055">
    <property type="component" value="Chromosome"/>
</dbReference>
<dbReference type="InterPro" id="IPR028992">
    <property type="entry name" value="Hedgehog/Intein_dom"/>
</dbReference>
<dbReference type="RefSeq" id="WP_077929673.1">
    <property type="nucleotide sequence ID" value="NZ_CP014687.1"/>
</dbReference>
<dbReference type="STRING" id="1076596.A0U91_00205"/>
<evidence type="ECO:0000313" key="2">
    <source>
        <dbReference type="EMBL" id="AQT03723.1"/>
    </source>
</evidence>
<organism evidence="2 3">
    <name type="scientific">Acetobacter persici</name>
    <dbReference type="NCBI Taxonomy" id="1076596"/>
    <lineage>
        <taxon>Bacteria</taxon>
        <taxon>Pseudomonadati</taxon>
        <taxon>Pseudomonadota</taxon>
        <taxon>Alphaproteobacteria</taxon>
        <taxon>Acetobacterales</taxon>
        <taxon>Acetobacteraceae</taxon>
        <taxon>Acetobacter</taxon>
    </lineage>
</organism>
<reference evidence="2 3" key="1">
    <citation type="submission" date="2016-03" db="EMBL/GenBank/DDBJ databases">
        <title>Acetic acid bacteria sequencing.</title>
        <authorList>
            <person name="Brandt J."/>
            <person name="Jakob F."/>
            <person name="Vogel R.F."/>
        </authorList>
    </citation>
    <scope>NUCLEOTIDE SEQUENCE [LARGE SCALE GENOMIC DNA]</scope>
    <source>
        <strain evidence="2 3">TMW2.1084</strain>
    </source>
</reference>
<gene>
    <name evidence="2" type="ORF">A0U91_00205</name>
</gene>
<feature type="domain" description="Hedgehog/Intein (Hint)" evidence="1">
    <location>
        <begin position="198"/>
        <end position="337"/>
    </location>
</feature>
<accession>A0A1U9LB86</accession>
<name>A0A1U9LB86_9PROT</name>
<dbReference type="EMBL" id="CP014687">
    <property type="protein sequence ID" value="AQT03723.1"/>
    <property type="molecule type" value="Genomic_DNA"/>
</dbReference>
<evidence type="ECO:0000259" key="1">
    <source>
        <dbReference type="Pfam" id="PF13403"/>
    </source>
</evidence>
<dbReference type="KEGG" id="aper:A0U91_00205"/>
<proteinExistence type="predicted"/>
<protein>
    <recommendedName>
        <fullName evidence="1">Hedgehog/Intein (Hint) domain-containing protein</fullName>
    </recommendedName>
</protein>
<evidence type="ECO:0000313" key="3">
    <source>
        <dbReference type="Proteomes" id="UP000189055"/>
    </source>
</evidence>
<dbReference type="Pfam" id="PF13403">
    <property type="entry name" value="Hint_2"/>
    <property type="match status" value="1"/>
</dbReference>